<proteinExistence type="predicted"/>
<protein>
    <submittedName>
        <fullName evidence="2">Uncharacterized protein</fullName>
    </submittedName>
</protein>
<dbReference type="Proteomes" id="UP000005426">
    <property type="component" value="Unassembled WGS sequence"/>
</dbReference>
<keyword evidence="3" id="KW-1185">Reference proteome</keyword>
<dbReference type="AlphaFoldDB" id="G9P7B8"/>
<feature type="transmembrane region" description="Helical" evidence="1">
    <location>
        <begin position="31"/>
        <end position="51"/>
    </location>
</feature>
<comment type="caution">
    <text evidence="2">The sequence shown here is derived from an EMBL/GenBank/DDBJ whole genome shotgun (WGS) entry which is preliminary data.</text>
</comment>
<accession>G9P7B8</accession>
<keyword evidence="1" id="KW-0472">Membrane</keyword>
<evidence type="ECO:0000313" key="3">
    <source>
        <dbReference type="Proteomes" id="UP000005426"/>
    </source>
</evidence>
<keyword evidence="1" id="KW-1133">Transmembrane helix</keyword>
<evidence type="ECO:0000313" key="2">
    <source>
        <dbReference type="EMBL" id="EHK41565.1"/>
    </source>
</evidence>
<organism evidence="2 3">
    <name type="scientific">Hypocrea atroviridis (strain ATCC 20476 / IMI 206040)</name>
    <name type="common">Trichoderma atroviride</name>
    <dbReference type="NCBI Taxonomy" id="452589"/>
    <lineage>
        <taxon>Eukaryota</taxon>
        <taxon>Fungi</taxon>
        <taxon>Dikarya</taxon>
        <taxon>Ascomycota</taxon>
        <taxon>Pezizomycotina</taxon>
        <taxon>Sordariomycetes</taxon>
        <taxon>Hypocreomycetidae</taxon>
        <taxon>Hypocreales</taxon>
        <taxon>Hypocreaceae</taxon>
        <taxon>Trichoderma</taxon>
    </lineage>
</organism>
<reference evidence="2 3" key="1">
    <citation type="journal article" date="2011" name="Genome Biol.">
        <title>Comparative genome sequence analysis underscores mycoparasitism as the ancestral life style of Trichoderma.</title>
        <authorList>
            <person name="Kubicek C.P."/>
            <person name="Herrera-Estrella A."/>
            <person name="Seidl-Seiboth V."/>
            <person name="Martinez D.A."/>
            <person name="Druzhinina I.S."/>
            <person name="Thon M."/>
            <person name="Zeilinger S."/>
            <person name="Casas-Flores S."/>
            <person name="Horwitz B.A."/>
            <person name="Mukherjee P.K."/>
            <person name="Mukherjee M."/>
            <person name="Kredics L."/>
            <person name="Alcaraz L.D."/>
            <person name="Aerts A."/>
            <person name="Antal Z."/>
            <person name="Atanasova L."/>
            <person name="Cervantes-Badillo M.G."/>
            <person name="Challacombe J."/>
            <person name="Chertkov O."/>
            <person name="McCluskey K."/>
            <person name="Coulpier F."/>
            <person name="Deshpande N."/>
            <person name="von Doehren H."/>
            <person name="Ebbole D.J."/>
            <person name="Esquivel-Naranjo E.U."/>
            <person name="Fekete E."/>
            <person name="Flipphi M."/>
            <person name="Glaser F."/>
            <person name="Gomez-Rodriguez E.Y."/>
            <person name="Gruber S."/>
            <person name="Han C."/>
            <person name="Henrissat B."/>
            <person name="Hermosa R."/>
            <person name="Hernandez-Onate M."/>
            <person name="Karaffa L."/>
            <person name="Kosti I."/>
            <person name="Le Crom S."/>
            <person name="Lindquist E."/>
            <person name="Lucas S."/>
            <person name="Luebeck M."/>
            <person name="Luebeck P.S."/>
            <person name="Margeot A."/>
            <person name="Metz B."/>
            <person name="Misra M."/>
            <person name="Nevalainen H."/>
            <person name="Omann M."/>
            <person name="Packer N."/>
            <person name="Perrone G."/>
            <person name="Uresti-Rivera E.E."/>
            <person name="Salamov A."/>
            <person name="Schmoll M."/>
            <person name="Seiboth B."/>
            <person name="Shapiro H."/>
            <person name="Sukno S."/>
            <person name="Tamayo-Ramos J.A."/>
            <person name="Tisch D."/>
            <person name="Wiest A."/>
            <person name="Wilkinson H.H."/>
            <person name="Zhang M."/>
            <person name="Coutinho P.M."/>
            <person name="Kenerley C.M."/>
            <person name="Monte E."/>
            <person name="Baker S.E."/>
            <person name="Grigoriev I.V."/>
        </authorList>
    </citation>
    <scope>NUCLEOTIDE SEQUENCE [LARGE SCALE GENOMIC DNA]</scope>
    <source>
        <strain evidence="3">ATCC 20476 / IMI 206040</strain>
    </source>
</reference>
<gene>
    <name evidence="2" type="ORF">TRIATDRAFT_302062</name>
</gene>
<keyword evidence="1" id="KW-0812">Transmembrane</keyword>
<sequence length="63" mass="7234">MARWPAASHPVIQQLHYANLATHLSQGNEWMIVYSYAFAVLLLMLQIHCLAHAPIDERYMQAV</sequence>
<dbReference type="HOGENOM" id="CLU_2886100_0_0_1"/>
<dbReference type="EMBL" id="ABDG02000027">
    <property type="protein sequence ID" value="EHK41565.1"/>
    <property type="molecule type" value="Genomic_DNA"/>
</dbReference>
<name>G9P7B8_HYPAI</name>
<evidence type="ECO:0000256" key="1">
    <source>
        <dbReference type="SAM" id="Phobius"/>
    </source>
</evidence>